<name>A0A0F9INP4_9ZZZZ</name>
<sequence>MPQNSQFSLLLNFLYDNFEFKIPGNLVIDQVKEEFDILSSLLTPEEVKKK</sequence>
<dbReference type="EMBL" id="LAZR01013541">
    <property type="protein sequence ID" value="KKM21479.1"/>
    <property type="molecule type" value="Genomic_DNA"/>
</dbReference>
<comment type="caution">
    <text evidence="1">The sequence shown here is derived from an EMBL/GenBank/DDBJ whole genome shotgun (WGS) entry which is preliminary data.</text>
</comment>
<accession>A0A0F9INP4</accession>
<proteinExistence type="predicted"/>
<protein>
    <submittedName>
        <fullName evidence="1">Uncharacterized protein</fullName>
    </submittedName>
</protein>
<evidence type="ECO:0000313" key="1">
    <source>
        <dbReference type="EMBL" id="KKM21479.1"/>
    </source>
</evidence>
<dbReference type="AlphaFoldDB" id="A0A0F9INP4"/>
<gene>
    <name evidence="1" type="ORF">LCGC14_1635010</name>
</gene>
<reference evidence="1" key="1">
    <citation type="journal article" date="2015" name="Nature">
        <title>Complex archaea that bridge the gap between prokaryotes and eukaryotes.</title>
        <authorList>
            <person name="Spang A."/>
            <person name="Saw J.H."/>
            <person name="Jorgensen S.L."/>
            <person name="Zaremba-Niedzwiedzka K."/>
            <person name="Martijn J."/>
            <person name="Lind A.E."/>
            <person name="van Eijk R."/>
            <person name="Schleper C."/>
            <person name="Guy L."/>
            <person name="Ettema T.J."/>
        </authorList>
    </citation>
    <scope>NUCLEOTIDE SEQUENCE</scope>
</reference>
<organism evidence="1">
    <name type="scientific">marine sediment metagenome</name>
    <dbReference type="NCBI Taxonomy" id="412755"/>
    <lineage>
        <taxon>unclassified sequences</taxon>
        <taxon>metagenomes</taxon>
        <taxon>ecological metagenomes</taxon>
    </lineage>
</organism>